<accession>A0A497EQN3</accession>
<evidence type="ECO:0000256" key="3">
    <source>
        <dbReference type="ARBA" id="ARBA00009916"/>
    </source>
</evidence>
<keyword evidence="4" id="KW-0813">Transport</keyword>
<dbReference type="GO" id="GO:0005315">
    <property type="term" value="F:phosphate transmembrane transporter activity"/>
    <property type="evidence" value="ECO:0007669"/>
    <property type="project" value="InterPro"/>
</dbReference>
<sequence length="314" mass="32598">MDIQYAIILSSAALWGFSLFMLGANNAANAIGALMGAGLTSIRLGQAIFMLGVTLGALLEGYKLSMVLSESIWTSLGFESSSILLVSTAITLFATSIGVPLPVTLAVVGGAWGISFYSGQIPWGQVTVFSITWVLTPAVAAFVSLVVYAVVRKLRRLIRKVLDAALLEGAISLIGSFYIAYVLGANTVGLISGLTSAHPPLILLLIAGLITGLGGVKSIKVCQTVGGQFVDLGITATAIVQVSSALVIHALTQISCPASITQAVVGAILGVGIFKGVRAINYALVARVFFLWALTPVIAALLTCLVYAQLLSLW</sequence>
<reference evidence="10 11" key="1">
    <citation type="submission" date="2018-06" db="EMBL/GenBank/DDBJ databases">
        <title>Extensive metabolic versatility and redundancy in microbially diverse, dynamic hydrothermal sediments.</title>
        <authorList>
            <person name="Dombrowski N."/>
            <person name="Teske A."/>
            <person name="Baker B.J."/>
        </authorList>
    </citation>
    <scope>NUCLEOTIDE SEQUENCE [LARGE SCALE GENOMIC DNA]</scope>
    <source>
        <strain evidence="10">B66_G16</strain>
    </source>
</reference>
<comment type="function">
    <text evidence="1">Potential transporter for phosphate.</text>
</comment>
<evidence type="ECO:0000256" key="1">
    <source>
        <dbReference type="ARBA" id="ARBA00001981"/>
    </source>
</evidence>
<feature type="transmembrane region" description="Helical" evidence="9">
    <location>
        <begin position="83"/>
        <end position="114"/>
    </location>
</feature>
<organism evidence="10 11">
    <name type="scientific">Thermoproteota archaeon</name>
    <dbReference type="NCBI Taxonomy" id="2056631"/>
    <lineage>
        <taxon>Archaea</taxon>
        <taxon>Thermoproteota</taxon>
    </lineage>
</organism>
<comment type="similarity">
    <text evidence="3">Belongs to the inorganic phosphate transporter (PiT) (TC 2.A.20) family.</text>
</comment>
<evidence type="ECO:0000313" key="10">
    <source>
        <dbReference type="EMBL" id="RLE49537.1"/>
    </source>
</evidence>
<keyword evidence="5" id="KW-0592">Phosphate transport</keyword>
<dbReference type="GO" id="GO:0035435">
    <property type="term" value="P:phosphate ion transmembrane transport"/>
    <property type="evidence" value="ECO:0007669"/>
    <property type="project" value="TreeGrafter"/>
</dbReference>
<keyword evidence="6 9" id="KW-0812">Transmembrane</keyword>
<keyword evidence="8 9" id="KW-0472">Membrane</keyword>
<evidence type="ECO:0000256" key="6">
    <source>
        <dbReference type="ARBA" id="ARBA00022692"/>
    </source>
</evidence>
<feature type="transmembrane region" description="Helical" evidence="9">
    <location>
        <begin position="44"/>
        <end position="62"/>
    </location>
</feature>
<gene>
    <name evidence="10" type="ORF">DRJ31_04590</name>
</gene>
<feature type="transmembrane region" description="Helical" evidence="9">
    <location>
        <begin position="258"/>
        <end position="277"/>
    </location>
</feature>
<dbReference type="Pfam" id="PF01384">
    <property type="entry name" value="PHO4"/>
    <property type="match status" value="2"/>
</dbReference>
<proteinExistence type="inferred from homology"/>
<feature type="transmembrane region" description="Helical" evidence="9">
    <location>
        <begin position="289"/>
        <end position="310"/>
    </location>
</feature>
<feature type="transmembrane region" description="Helical" evidence="9">
    <location>
        <begin position="201"/>
        <end position="217"/>
    </location>
</feature>
<dbReference type="AlphaFoldDB" id="A0A497EQN3"/>
<feature type="transmembrane region" description="Helical" evidence="9">
    <location>
        <begin position="126"/>
        <end position="149"/>
    </location>
</feature>
<dbReference type="Proteomes" id="UP000278475">
    <property type="component" value="Unassembled WGS sequence"/>
</dbReference>
<keyword evidence="7 9" id="KW-1133">Transmembrane helix</keyword>
<feature type="transmembrane region" description="Helical" evidence="9">
    <location>
        <begin position="161"/>
        <end position="181"/>
    </location>
</feature>
<dbReference type="GO" id="GO:0016020">
    <property type="term" value="C:membrane"/>
    <property type="evidence" value="ECO:0007669"/>
    <property type="project" value="UniProtKB-SubCell"/>
</dbReference>
<protein>
    <recommendedName>
        <fullName evidence="12">Inorganic phosphate transporter</fullName>
    </recommendedName>
</protein>
<feature type="transmembrane region" description="Helical" evidence="9">
    <location>
        <begin position="5"/>
        <end position="24"/>
    </location>
</feature>
<evidence type="ECO:0000256" key="4">
    <source>
        <dbReference type="ARBA" id="ARBA00022448"/>
    </source>
</evidence>
<comment type="caution">
    <text evidence="10">The sequence shown here is derived from an EMBL/GenBank/DDBJ whole genome shotgun (WGS) entry which is preliminary data.</text>
</comment>
<dbReference type="InterPro" id="IPR001204">
    <property type="entry name" value="Phos_transporter"/>
</dbReference>
<evidence type="ECO:0000256" key="5">
    <source>
        <dbReference type="ARBA" id="ARBA00022592"/>
    </source>
</evidence>
<name>A0A497EQN3_9CREN</name>
<evidence type="ECO:0008006" key="12">
    <source>
        <dbReference type="Google" id="ProtNLM"/>
    </source>
</evidence>
<comment type="subcellular location">
    <subcellularLocation>
        <location evidence="2">Membrane</location>
        <topology evidence="2">Multi-pass membrane protein</topology>
    </subcellularLocation>
</comment>
<dbReference type="PANTHER" id="PTHR11101">
    <property type="entry name" value="PHOSPHATE TRANSPORTER"/>
    <property type="match status" value="1"/>
</dbReference>
<feature type="transmembrane region" description="Helical" evidence="9">
    <location>
        <begin position="229"/>
        <end position="252"/>
    </location>
</feature>
<dbReference type="PANTHER" id="PTHR11101:SF80">
    <property type="entry name" value="PHOSPHATE TRANSPORTER"/>
    <property type="match status" value="1"/>
</dbReference>
<evidence type="ECO:0000256" key="7">
    <source>
        <dbReference type="ARBA" id="ARBA00022989"/>
    </source>
</evidence>
<evidence type="ECO:0000256" key="9">
    <source>
        <dbReference type="SAM" id="Phobius"/>
    </source>
</evidence>
<evidence type="ECO:0000256" key="2">
    <source>
        <dbReference type="ARBA" id="ARBA00004141"/>
    </source>
</evidence>
<dbReference type="EMBL" id="QMQV01000031">
    <property type="protein sequence ID" value="RLE49537.1"/>
    <property type="molecule type" value="Genomic_DNA"/>
</dbReference>
<evidence type="ECO:0000256" key="8">
    <source>
        <dbReference type="ARBA" id="ARBA00023136"/>
    </source>
</evidence>
<evidence type="ECO:0000313" key="11">
    <source>
        <dbReference type="Proteomes" id="UP000278475"/>
    </source>
</evidence>